<dbReference type="Gene3D" id="1.20.1600.10">
    <property type="entry name" value="Outer membrane efflux proteins (OEP)"/>
    <property type="match status" value="1"/>
</dbReference>
<dbReference type="RefSeq" id="WP_280574921.1">
    <property type="nucleotide sequence ID" value="NZ_JARXRM010000035.1"/>
</dbReference>
<evidence type="ECO:0000256" key="2">
    <source>
        <dbReference type="RuleBase" id="RU362097"/>
    </source>
</evidence>
<dbReference type="Proteomes" id="UP001156940">
    <property type="component" value="Unassembled WGS sequence"/>
</dbReference>
<keyword evidence="2" id="KW-0564">Palmitate</keyword>
<dbReference type="PANTHER" id="PTHR30203:SF32">
    <property type="entry name" value="CATION EFFLUX SYSTEM PROTEIN CUSC"/>
    <property type="match status" value="1"/>
</dbReference>
<keyword evidence="2" id="KW-1134">Transmembrane beta strand</keyword>
<organism evidence="3 4">
    <name type="scientific">Luteimonas endophytica</name>
    <dbReference type="NCBI Taxonomy" id="3042023"/>
    <lineage>
        <taxon>Bacteria</taxon>
        <taxon>Pseudomonadati</taxon>
        <taxon>Pseudomonadota</taxon>
        <taxon>Gammaproteobacteria</taxon>
        <taxon>Lysobacterales</taxon>
        <taxon>Lysobacteraceae</taxon>
        <taxon>Luteimonas</taxon>
    </lineage>
</organism>
<comment type="caution">
    <text evidence="3">The sequence shown here is derived from an EMBL/GenBank/DDBJ whole genome shotgun (WGS) entry which is preliminary data.</text>
</comment>
<dbReference type="Pfam" id="PF02321">
    <property type="entry name" value="OEP"/>
    <property type="match status" value="2"/>
</dbReference>
<keyword evidence="2" id="KW-0449">Lipoprotein</keyword>
<dbReference type="NCBIfam" id="TIGR01845">
    <property type="entry name" value="outer_NodT"/>
    <property type="match status" value="1"/>
</dbReference>
<evidence type="ECO:0000313" key="3">
    <source>
        <dbReference type="EMBL" id="MDH5823676.1"/>
    </source>
</evidence>
<reference evidence="3 4" key="1">
    <citation type="submission" date="2023-04" db="EMBL/GenBank/DDBJ databases">
        <title>Luteimonas endophyticus RD2P54.</title>
        <authorList>
            <person name="Sun J.-Q."/>
        </authorList>
    </citation>
    <scope>NUCLEOTIDE SEQUENCE [LARGE SCALE GENOMIC DNA]</scope>
    <source>
        <strain evidence="3 4">RD2P54</strain>
    </source>
</reference>
<evidence type="ECO:0000256" key="1">
    <source>
        <dbReference type="ARBA" id="ARBA00007613"/>
    </source>
</evidence>
<dbReference type="PANTHER" id="PTHR30203">
    <property type="entry name" value="OUTER MEMBRANE CATION EFFLUX PROTEIN"/>
    <property type="match status" value="1"/>
</dbReference>
<dbReference type="InterPro" id="IPR003423">
    <property type="entry name" value="OMP_efflux"/>
</dbReference>
<gene>
    <name evidence="3" type="ORF">QFW77_11830</name>
</gene>
<sequence>MIWLRAIVMNIFSPGYIRGESMPGDQSWVARGLRYPVDDRGRGGAWGRIEALGAPWPLLRACVVGSAILLGGCAVAPREAPEPGSIVAEPRQRFVAAGPGAAAPVVDAWWTRFDDPLLTEYVDRAGFHHPSVLQAVARVEQARAQARIARADLYPQVDGRFSASRQRQNLAGLGVGALLPTSPGQGGGDTGQAADQATGFTTGSFSLDASVSWELDLWGRIGAQNAAARADFLASAENLRAVRQSIAAQVARSYFALIEARRQVAVSEERVGALAEIARQVGDRADVGVAPPGDKALAFANLDQARAGLAQRREASERAARAFDTLIRAWPDGAVVAGEVLPEAPPPPPAGLPAGLLARRPDVRAARLALAAAGYREAAAERALLPGISLTGSAGTSSSELSSLLDGDSFVWSIAGAILQPIFQGGRLRAQVEAAEGRKAEAIAAYAEVALQALSEVETALAVDEVLAQRQLALSSAAEAAERSVAISFNRYRAGLEPFITVLQSEQTALDARSAYVAASRARLDNRVDLHLALGGGFDDPAIPPPPVEQPR</sequence>
<keyword evidence="2" id="KW-0812">Transmembrane</keyword>
<accession>A0ABT6JA22</accession>
<dbReference type="SUPFAM" id="SSF56954">
    <property type="entry name" value="Outer membrane efflux proteins (OEP)"/>
    <property type="match status" value="1"/>
</dbReference>
<proteinExistence type="inferred from homology"/>
<comment type="subcellular location">
    <subcellularLocation>
        <location evidence="2">Cell outer membrane</location>
        <topology evidence="2">Lipid-anchor</topology>
    </subcellularLocation>
</comment>
<dbReference type="Gene3D" id="2.20.200.10">
    <property type="entry name" value="Outer membrane efflux proteins (OEP)"/>
    <property type="match status" value="1"/>
</dbReference>
<dbReference type="EMBL" id="JARXRM010000035">
    <property type="protein sequence ID" value="MDH5823676.1"/>
    <property type="molecule type" value="Genomic_DNA"/>
</dbReference>
<name>A0ABT6JA22_9GAMM</name>
<evidence type="ECO:0000313" key="4">
    <source>
        <dbReference type="Proteomes" id="UP001156940"/>
    </source>
</evidence>
<dbReference type="InterPro" id="IPR010131">
    <property type="entry name" value="MdtP/NodT-like"/>
</dbReference>
<comment type="similarity">
    <text evidence="1 2">Belongs to the outer membrane factor (OMF) (TC 1.B.17) family.</text>
</comment>
<keyword evidence="2" id="KW-0472">Membrane</keyword>
<protein>
    <submittedName>
        <fullName evidence="3">TolC family protein</fullName>
    </submittedName>
</protein>
<keyword evidence="4" id="KW-1185">Reference proteome</keyword>